<name>A0ABT9BSQ3_9MICO</name>
<dbReference type="Proteomes" id="UP001241072">
    <property type="component" value="Unassembled WGS sequence"/>
</dbReference>
<sequence length="278" mass="31216">MIAARWEALRVVSGLVVLGLLPESLGRGGKWRLFGSWSILLQSEELTRLPQDIDIQLSSGGPTAPTVLDEWRRSSGPFELRSGRARAVTFSDPRTSPNASWQTVDLLHRGEVVAEEAINWVWPASVDDRDIEALHARDDAWIDLRLTPAFSVAAYALPEIADLPLARVRAASREECIAQKWTRIAMIRTGARRHTRWQDLADVYDLVLGESASLNSSRLVDWLRERAGARGLGWPILLSEPPSEWLDVWDSYNFRSGVSRPRPADCTRELNAFLRDLA</sequence>
<evidence type="ECO:0000313" key="1">
    <source>
        <dbReference type="EMBL" id="MDO7883433.1"/>
    </source>
</evidence>
<organism evidence="1 2">
    <name type="scientific">Antiquaquibacter soli</name>
    <dbReference type="NCBI Taxonomy" id="3064523"/>
    <lineage>
        <taxon>Bacteria</taxon>
        <taxon>Bacillati</taxon>
        <taxon>Actinomycetota</taxon>
        <taxon>Actinomycetes</taxon>
        <taxon>Micrococcales</taxon>
        <taxon>Microbacteriaceae</taxon>
        <taxon>Antiquaquibacter</taxon>
    </lineage>
</organism>
<comment type="caution">
    <text evidence="1">The sequence shown here is derived from an EMBL/GenBank/DDBJ whole genome shotgun (WGS) entry which is preliminary data.</text>
</comment>
<keyword evidence="2" id="KW-1185">Reference proteome</keyword>
<evidence type="ECO:0008006" key="3">
    <source>
        <dbReference type="Google" id="ProtNLM"/>
    </source>
</evidence>
<evidence type="ECO:0000313" key="2">
    <source>
        <dbReference type="Proteomes" id="UP001241072"/>
    </source>
</evidence>
<dbReference type="InterPro" id="IPR014942">
    <property type="entry name" value="AbiEii"/>
</dbReference>
<dbReference type="EMBL" id="JAUQUB010000005">
    <property type="protein sequence ID" value="MDO7883433.1"/>
    <property type="molecule type" value="Genomic_DNA"/>
</dbReference>
<dbReference type="RefSeq" id="WP_305003860.1">
    <property type="nucleotide sequence ID" value="NZ_JAUQUB010000005.1"/>
</dbReference>
<protein>
    <recommendedName>
        <fullName evidence="3">Nucleotidyl transferase AbiEii/AbiGii toxin family protein</fullName>
    </recommendedName>
</protein>
<proteinExistence type="predicted"/>
<gene>
    <name evidence="1" type="ORF">Q5716_14465</name>
</gene>
<accession>A0ABT9BSQ3</accession>
<dbReference type="Pfam" id="PF08843">
    <property type="entry name" value="AbiEii"/>
    <property type="match status" value="1"/>
</dbReference>
<reference evidence="1 2" key="1">
    <citation type="submission" date="2023-07" db="EMBL/GenBank/DDBJ databases">
        <title>Protaetiibacter sp. nov WY-16 isolated from soil.</title>
        <authorList>
            <person name="Liu B."/>
            <person name="Wan Y."/>
        </authorList>
    </citation>
    <scope>NUCLEOTIDE SEQUENCE [LARGE SCALE GENOMIC DNA]</scope>
    <source>
        <strain evidence="1 2">WY-16</strain>
    </source>
</reference>